<dbReference type="AlphaFoldDB" id="A0A835KRN8"/>
<dbReference type="InterPro" id="IPR032675">
    <property type="entry name" value="LRR_dom_sf"/>
</dbReference>
<organism evidence="4 5">
    <name type="scientific">Digitaria exilis</name>
    <dbReference type="NCBI Taxonomy" id="1010633"/>
    <lineage>
        <taxon>Eukaryota</taxon>
        <taxon>Viridiplantae</taxon>
        <taxon>Streptophyta</taxon>
        <taxon>Embryophyta</taxon>
        <taxon>Tracheophyta</taxon>
        <taxon>Spermatophyta</taxon>
        <taxon>Magnoliopsida</taxon>
        <taxon>Liliopsida</taxon>
        <taxon>Poales</taxon>
        <taxon>Poaceae</taxon>
        <taxon>PACMAD clade</taxon>
        <taxon>Panicoideae</taxon>
        <taxon>Panicodae</taxon>
        <taxon>Paniceae</taxon>
        <taxon>Anthephorinae</taxon>
        <taxon>Digitaria</taxon>
    </lineage>
</organism>
<reference evidence="4" key="1">
    <citation type="submission" date="2020-07" db="EMBL/GenBank/DDBJ databases">
        <title>Genome sequence and genetic diversity analysis of an under-domesticated orphan crop, white fonio (Digitaria exilis).</title>
        <authorList>
            <person name="Bennetzen J.L."/>
            <person name="Chen S."/>
            <person name="Ma X."/>
            <person name="Wang X."/>
            <person name="Yssel A.E.J."/>
            <person name="Chaluvadi S.R."/>
            <person name="Johnson M."/>
            <person name="Gangashetty P."/>
            <person name="Hamidou F."/>
            <person name="Sanogo M.D."/>
            <person name="Zwaenepoel A."/>
            <person name="Wallace J."/>
            <person name="Van De Peer Y."/>
            <person name="Van Deynze A."/>
        </authorList>
    </citation>
    <scope>NUCLEOTIDE SEQUENCE</scope>
    <source>
        <tissue evidence="4">Leaves</tissue>
    </source>
</reference>
<feature type="domain" description="R13L1/DRL21-like LRR repeat region" evidence="3">
    <location>
        <begin position="382"/>
        <end position="468"/>
    </location>
</feature>
<evidence type="ECO:0000259" key="3">
    <source>
        <dbReference type="Pfam" id="PF25019"/>
    </source>
</evidence>
<dbReference type="InterPro" id="IPR001611">
    <property type="entry name" value="Leu-rich_rpt"/>
</dbReference>
<dbReference type="EMBL" id="JACEFO010000555">
    <property type="protein sequence ID" value="KAF8765555.1"/>
    <property type="molecule type" value="Genomic_DNA"/>
</dbReference>
<dbReference type="PROSITE" id="PS51450">
    <property type="entry name" value="LRR"/>
    <property type="match status" value="1"/>
</dbReference>
<evidence type="ECO:0000313" key="4">
    <source>
        <dbReference type="EMBL" id="KAF8765555.1"/>
    </source>
</evidence>
<protein>
    <submittedName>
        <fullName evidence="4">Uncharacterized protein</fullName>
    </submittedName>
</protein>
<dbReference type="Pfam" id="PF23598">
    <property type="entry name" value="LRR_14"/>
    <property type="match status" value="1"/>
</dbReference>
<dbReference type="InterPro" id="IPR056789">
    <property type="entry name" value="LRR_R13L1-DRL21"/>
</dbReference>
<sequence>MHVFSCQAKRTVFLDCQGTELHGPAFEAAESLRVLDLSECSIQKLPHSIGRLRQLRYLNAPRIRDKMIPECITKLSTLRYLSLRGSCAILSLPESIGRMEGLVHLDLSGCLGIKELPGSFGNLTSLEHLDISYCKNVTELSKYLSRLTKLQYLNVSNCGNIGHLPRTLGSLTGLQYLNLSNSINMKKLPASLGKICNLVHLDLSWCSSLKDVPISSLNGLTKLQYLDLSWCYSFCAWEDLPELFGNLTELRHLNLSAFIQGIPSYHQDEINYLLRQICTLTNLEYLNLGYNDNIRCIPETLANLKKLHTLDISLTRIWRLPACISEIDSLKFLHTKEHGIDKRRLPPYSMVNSRIQPNFVSDTGGAESSRYPFRLEYIDPARLKISRLETVKSAKEARTIRLRENSDVTLLKLEWTRDAKIFVDDAEVLRELEPPYSVSQFYLEGHNSISFPPWVMRINDYLPGLTKMDSVKNIGEDLYGGTQTFPRLLELVIDEMKCLEEWNTAVSGDNDGHNMLHQIGSVKIRHCPKLRFKPRPLQCSRLEIECSDEVMLSSPGNRDFLRGHTSLKSLTVRHCQSIASLPERLGDLTSLELIDCKRMKTLPDTIQKLKCLDSLLISECPELVQWCKSKEMKLVHIKEIVCVLTPVVLCSLNASTTLLQLSMGSILSYVFYARYLISLHEIASTNVERLVPARGFSQY</sequence>
<proteinExistence type="predicted"/>
<keyword evidence="5" id="KW-1185">Reference proteome</keyword>
<accession>A0A835KRN8</accession>
<dbReference type="OrthoDB" id="2018313at2759"/>
<dbReference type="PANTHER" id="PTHR47186">
    <property type="entry name" value="LEUCINE-RICH REPEAT-CONTAINING PROTEIN 57"/>
    <property type="match status" value="1"/>
</dbReference>
<dbReference type="Gene3D" id="3.80.10.10">
    <property type="entry name" value="Ribonuclease Inhibitor"/>
    <property type="match status" value="2"/>
</dbReference>
<dbReference type="InterPro" id="IPR006553">
    <property type="entry name" value="Leu-rich_rpt_Cys-con_subtyp"/>
</dbReference>
<dbReference type="SUPFAM" id="SSF52047">
    <property type="entry name" value="RNI-like"/>
    <property type="match status" value="1"/>
</dbReference>
<evidence type="ECO:0000256" key="1">
    <source>
        <dbReference type="ARBA" id="ARBA00022737"/>
    </source>
</evidence>
<dbReference type="SUPFAM" id="SSF52058">
    <property type="entry name" value="L domain-like"/>
    <property type="match status" value="1"/>
</dbReference>
<evidence type="ECO:0000259" key="2">
    <source>
        <dbReference type="Pfam" id="PF23598"/>
    </source>
</evidence>
<dbReference type="InterPro" id="IPR055414">
    <property type="entry name" value="LRR_R13L4/SHOC2-like"/>
</dbReference>
<dbReference type="SMART" id="SM00367">
    <property type="entry name" value="LRR_CC"/>
    <property type="match status" value="4"/>
</dbReference>
<dbReference type="Proteomes" id="UP000636709">
    <property type="component" value="Unassembled WGS sequence"/>
</dbReference>
<dbReference type="PANTHER" id="PTHR47186:SF3">
    <property type="entry name" value="OS09G0267800 PROTEIN"/>
    <property type="match status" value="1"/>
</dbReference>
<feature type="domain" description="Disease resistance R13L4/SHOC-2-like LRR" evidence="2">
    <location>
        <begin position="24"/>
        <end position="155"/>
    </location>
</feature>
<gene>
    <name evidence="4" type="ORF">HU200_008442</name>
</gene>
<dbReference type="Pfam" id="PF25019">
    <property type="entry name" value="LRR_R13L1-DRL21"/>
    <property type="match status" value="1"/>
</dbReference>
<comment type="caution">
    <text evidence="4">The sequence shown here is derived from an EMBL/GenBank/DDBJ whole genome shotgun (WGS) entry which is preliminary data.</text>
</comment>
<keyword evidence="1" id="KW-0677">Repeat</keyword>
<name>A0A835KRN8_9POAL</name>
<evidence type="ECO:0000313" key="5">
    <source>
        <dbReference type="Proteomes" id="UP000636709"/>
    </source>
</evidence>